<evidence type="ECO:0000256" key="3">
    <source>
        <dbReference type="ARBA" id="ARBA00022475"/>
    </source>
</evidence>
<protein>
    <submittedName>
        <fullName evidence="8">Cytochrome bd ubiquinol oxidase subunit 2</fullName>
    </submittedName>
</protein>
<feature type="transmembrane region" description="Helical" evidence="7">
    <location>
        <begin position="88"/>
        <end position="105"/>
    </location>
</feature>
<dbReference type="PANTHER" id="PTHR43141">
    <property type="entry name" value="CYTOCHROME BD2 SUBUNIT II"/>
    <property type="match status" value="1"/>
</dbReference>
<evidence type="ECO:0000256" key="5">
    <source>
        <dbReference type="ARBA" id="ARBA00022989"/>
    </source>
</evidence>
<organism evidence="8 9">
    <name type="scientific">Candidatus Fokinia crypta</name>
    <dbReference type="NCBI Taxonomy" id="1920990"/>
    <lineage>
        <taxon>Bacteria</taxon>
        <taxon>Pseudomonadati</taxon>
        <taxon>Pseudomonadota</taxon>
        <taxon>Alphaproteobacteria</taxon>
        <taxon>Rickettsiales</taxon>
        <taxon>Candidatus Midichloriaceae</taxon>
        <taxon>Candidatus Fokinia</taxon>
    </lineage>
</organism>
<comment type="subcellular location">
    <subcellularLocation>
        <location evidence="1">Cell membrane</location>
        <topology evidence="1">Multi-pass membrane protein</topology>
    </subcellularLocation>
</comment>
<feature type="transmembrane region" description="Helical" evidence="7">
    <location>
        <begin position="13"/>
        <end position="40"/>
    </location>
</feature>
<keyword evidence="9" id="KW-1185">Reference proteome</keyword>
<gene>
    <name evidence="8" type="ORF">Fokcrypt_00072</name>
</gene>
<feature type="transmembrane region" description="Helical" evidence="7">
    <location>
        <begin position="299"/>
        <end position="324"/>
    </location>
</feature>
<keyword evidence="5 7" id="KW-1133">Transmembrane helix</keyword>
<evidence type="ECO:0000256" key="4">
    <source>
        <dbReference type="ARBA" id="ARBA00022692"/>
    </source>
</evidence>
<dbReference type="Proteomes" id="UP001325140">
    <property type="component" value="Chromosome"/>
</dbReference>
<feature type="transmembrane region" description="Helical" evidence="7">
    <location>
        <begin position="226"/>
        <end position="248"/>
    </location>
</feature>
<comment type="similarity">
    <text evidence="2">Belongs to the cytochrome ubiquinol oxidase subunit 2 family.</text>
</comment>
<proteinExistence type="inferred from homology"/>
<evidence type="ECO:0000313" key="9">
    <source>
        <dbReference type="Proteomes" id="UP001325140"/>
    </source>
</evidence>
<evidence type="ECO:0000256" key="6">
    <source>
        <dbReference type="ARBA" id="ARBA00023136"/>
    </source>
</evidence>
<dbReference type="EMBL" id="CP110343">
    <property type="protein sequence ID" value="WPX97567.1"/>
    <property type="molecule type" value="Genomic_DNA"/>
</dbReference>
<evidence type="ECO:0000256" key="7">
    <source>
        <dbReference type="SAM" id="Phobius"/>
    </source>
</evidence>
<evidence type="ECO:0000256" key="1">
    <source>
        <dbReference type="ARBA" id="ARBA00004651"/>
    </source>
</evidence>
<evidence type="ECO:0000256" key="2">
    <source>
        <dbReference type="ARBA" id="ARBA00007543"/>
    </source>
</evidence>
<keyword evidence="3" id="KW-1003">Cell membrane</keyword>
<accession>A0ABZ0UPH1</accession>
<dbReference type="Pfam" id="PF02322">
    <property type="entry name" value="Cyt_bd_oxida_II"/>
    <property type="match status" value="1"/>
</dbReference>
<name>A0ABZ0UPH1_9RICK</name>
<sequence length="333" mass="37673">MITYILQNHLPDIFGFLVVFALCAYCILDGFDLGVGMLLVRYKSRVQKDSIIGSIAPFWDANETWLVLYVGLITIAFPKAHGEILGKLYIHIFVLLFFLILRGVSFELRLKTANYSLWSNIFMISSFGMSFAIGHMIFYYISGFSDGIVEFVACCSGGMAFIMAFAILGELWITCTQKSVVIDFSAYKKHSGNIIGSLYGFVLFAMLAYALLFHKNEIMWERLIEMRYCGATVIAMHIVAGCIAAYVWRFIYSWANFVTLIAIFFFFATFFAFSAMVVYPYISPYNILLVDGAAHEKSLIAILISALIFVPLLLSYTVIVHIAFRGKLHDIDY</sequence>
<feature type="transmembrane region" description="Helical" evidence="7">
    <location>
        <begin position="148"/>
        <end position="174"/>
    </location>
</feature>
<reference evidence="8" key="1">
    <citation type="submission" date="2022-10" db="EMBL/GenBank/DDBJ databases">
        <title>Host association and intracellularity evolved multiple times independently in the Rickettsiales.</title>
        <authorList>
            <person name="Castelli M."/>
            <person name="Nardi T."/>
            <person name="Gammuto L."/>
            <person name="Bellinzona G."/>
            <person name="Sabaneyeva E."/>
            <person name="Potekhin A."/>
            <person name="Serra V."/>
            <person name="Petroni G."/>
            <person name="Sassera D."/>
        </authorList>
    </citation>
    <scope>NUCLEOTIDE SEQUENCE [LARGE SCALE GENOMIC DNA]</scope>
    <source>
        <strain evidence="8">US_Bl 11III1</strain>
    </source>
</reference>
<feature type="transmembrane region" description="Helical" evidence="7">
    <location>
        <begin position="194"/>
        <end position="214"/>
    </location>
</feature>
<dbReference type="RefSeq" id="WP_323722226.1">
    <property type="nucleotide sequence ID" value="NZ_CP110343.1"/>
</dbReference>
<dbReference type="InterPro" id="IPR003317">
    <property type="entry name" value="Cyt-d_oxidase_su2"/>
</dbReference>
<feature type="transmembrane region" description="Helical" evidence="7">
    <location>
        <begin position="117"/>
        <end position="141"/>
    </location>
</feature>
<keyword evidence="6 7" id="KW-0472">Membrane</keyword>
<dbReference type="PANTHER" id="PTHR43141:SF4">
    <property type="entry name" value="CYTOCHROME BD2 SUBUNIT II"/>
    <property type="match status" value="1"/>
</dbReference>
<feature type="transmembrane region" description="Helical" evidence="7">
    <location>
        <begin position="254"/>
        <end position="279"/>
    </location>
</feature>
<evidence type="ECO:0000313" key="8">
    <source>
        <dbReference type="EMBL" id="WPX97567.1"/>
    </source>
</evidence>
<keyword evidence="4 7" id="KW-0812">Transmembrane</keyword>